<sequence length="309" mass="36564">MRKLLLAIFSVSSILGFSQTEKLYYYVQNDSLLGVKNQKGKIIIPAQYSMNADKSINGQEIKSMIFMMDFFKYYDRNGNFLFSPYPTGEGSDYFQEGFIRYSENKKVGLYNDFGEKIIPAKYDWMSPINFGFSQFCNGCYFDRSKDEEHPPLVGGTWGFVGKSGIEIQPTNKRNHPKDFETEKHQFIPYQFEYNEKEKEILAFFEKRKEQINQINGFECTEKTIYFEIVGKPTAFDPFYKIKTFELCDYYIKASDENYDDFKNFKVSADGKNFYVLYMELINHKDYSKYLERKIPVDKWIKQNSKKPKK</sequence>
<organism evidence="1 2">
    <name type="scientific">Flavobacterium cutihirudinis</name>
    <dbReference type="NCBI Taxonomy" id="1265740"/>
    <lineage>
        <taxon>Bacteria</taxon>
        <taxon>Pseudomonadati</taxon>
        <taxon>Bacteroidota</taxon>
        <taxon>Flavobacteriia</taxon>
        <taxon>Flavobacteriales</taxon>
        <taxon>Flavobacteriaceae</taxon>
        <taxon>Flavobacterium</taxon>
    </lineage>
</organism>
<dbReference type="Proteomes" id="UP000257004">
    <property type="component" value="Unassembled WGS sequence"/>
</dbReference>
<proteinExistence type="predicted"/>
<dbReference type="RefSeq" id="WP_115888479.1">
    <property type="nucleotide sequence ID" value="NZ_QRDQ01000009.1"/>
</dbReference>
<accession>A0A3D9FS22</accession>
<reference evidence="1 2" key="1">
    <citation type="submission" date="2018-07" db="EMBL/GenBank/DDBJ databases">
        <title>Genomic Encyclopedia of Archaeal and Bacterial Type Strains, Phase II (KMG-II): from individual species to whole genera.</title>
        <authorList>
            <person name="Goeker M."/>
        </authorList>
    </citation>
    <scope>NUCLEOTIDE SEQUENCE [LARGE SCALE GENOMIC DNA]</scope>
    <source>
        <strain evidence="1 2">DSM 25795</strain>
    </source>
</reference>
<dbReference type="InterPro" id="IPR032774">
    <property type="entry name" value="WG_beta_rep"/>
</dbReference>
<evidence type="ECO:0000313" key="2">
    <source>
        <dbReference type="Proteomes" id="UP000257004"/>
    </source>
</evidence>
<evidence type="ECO:0000313" key="1">
    <source>
        <dbReference type="EMBL" id="RED23366.1"/>
    </source>
</evidence>
<protein>
    <recommendedName>
        <fullName evidence="3">WG repeat protein</fullName>
    </recommendedName>
</protein>
<comment type="caution">
    <text evidence="1">The sequence shown here is derived from an EMBL/GenBank/DDBJ whole genome shotgun (WGS) entry which is preliminary data.</text>
</comment>
<gene>
    <name evidence="1" type="ORF">BD847_2417</name>
</gene>
<dbReference type="EMBL" id="QRDQ01000009">
    <property type="protein sequence ID" value="RED23366.1"/>
    <property type="molecule type" value="Genomic_DNA"/>
</dbReference>
<evidence type="ECO:0008006" key="3">
    <source>
        <dbReference type="Google" id="ProtNLM"/>
    </source>
</evidence>
<keyword evidence="2" id="KW-1185">Reference proteome</keyword>
<dbReference type="Pfam" id="PF14903">
    <property type="entry name" value="WG_beta_rep"/>
    <property type="match status" value="2"/>
</dbReference>
<name>A0A3D9FS22_9FLAO</name>
<dbReference type="OrthoDB" id="697275at2"/>
<dbReference type="AlphaFoldDB" id="A0A3D9FS22"/>